<evidence type="ECO:0000313" key="2">
    <source>
        <dbReference type="Proteomes" id="UP000198718"/>
    </source>
</evidence>
<accession>A0A1G9F7U6</accession>
<dbReference type="InterPro" id="IPR012675">
    <property type="entry name" value="Beta-grasp_dom_sf"/>
</dbReference>
<sequence length="75" mass="8448">MMKVKVKLFATLRENREKEMMMDLQQGATPKDIIKRLNISQEEVAIIFLNGRSVKVDKALEENDTVSIFPPVGGG</sequence>
<dbReference type="Proteomes" id="UP000198718">
    <property type="component" value="Unassembled WGS sequence"/>
</dbReference>
<reference evidence="1 2" key="1">
    <citation type="submission" date="2016-10" db="EMBL/GenBank/DDBJ databases">
        <authorList>
            <person name="de Groot N.N."/>
        </authorList>
    </citation>
    <scope>NUCLEOTIDE SEQUENCE [LARGE SCALE GENOMIC DNA]</scope>
    <source>
        <strain evidence="1 2">DSM 18346</strain>
    </source>
</reference>
<dbReference type="InterPro" id="IPR016155">
    <property type="entry name" value="Mopterin_synth/thiamin_S_b"/>
</dbReference>
<dbReference type="EMBL" id="FNFP01000004">
    <property type="protein sequence ID" value="SDK84484.1"/>
    <property type="molecule type" value="Genomic_DNA"/>
</dbReference>
<dbReference type="InterPro" id="IPR003749">
    <property type="entry name" value="ThiS/MoaD-like"/>
</dbReference>
<dbReference type="STRING" id="393762.SAMN05660472_02112"/>
<dbReference type="CDD" id="cd17040">
    <property type="entry name" value="Ubl_MoaD_like"/>
    <property type="match status" value="1"/>
</dbReference>
<gene>
    <name evidence="1" type="ORF">SAMN05660472_02112</name>
</gene>
<evidence type="ECO:0000313" key="1">
    <source>
        <dbReference type="EMBL" id="SDK84484.1"/>
    </source>
</evidence>
<protein>
    <submittedName>
        <fullName evidence="1">Molybdopterin converting factor, small subunit</fullName>
    </submittedName>
</protein>
<organism evidence="1 2">
    <name type="scientific">Natronincola ferrireducens</name>
    <dbReference type="NCBI Taxonomy" id="393762"/>
    <lineage>
        <taxon>Bacteria</taxon>
        <taxon>Bacillati</taxon>
        <taxon>Bacillota</taxon>
        <taxon>Clostridia</taxon>
        <taxon>Peptostreptococcales</taxon>
        <taxon>Natronincolaceae</taxon>
        <taxon>Natronincola</taxon>
    </lineage>
</organism>
<dbReference type="AlphaFoldDB" id="A0A1G9F7U6"/>
<name>A0A1G9F7U6_9FIRM</name>
<dbReference type="Pfam" id="PF02597">
    <property type="entry name" value="ThiS"/>
    <property type="match status" value="1"/>
</dbReference>
<dbReference type="SUPFAM" id="SSF54285">
    <property type="entry name" value="MoaD/ThiS"/>
    <property type="match status" value="1"/>
</dbReference>
<proteinExistence type="predicted"/>
<dbReference type="Gene3D" id="3.10.20.30">
    <property type="match status" value="1"/>
</dbReference>
<keyword evidence="2" id="KW-1185">Reference proteome</keyword>